<name>A0ABV7TRT7_9NEIS</name>
<gene>
    <name evidence="3" type="ORF">ACFOKJ_04715</name>
</gene>
<dbReference type="InterPro" id="IPR031939">
    <property type="entry name" value="Adhesin_E-like"/>
</dbReference>
<sequence length="169" mass="18440">MKSYFLFALATLALTGCATSSGVGGKTGGAKAGILTPAKPAPQQRAPVIANAEWIILGVSPSGNILHEIDRLSIQRKGSLTVFRDRKTIFNPKKENFLNTPQHKQSINSWEVDCIASTFRLAAMQLLDDSGRVILSRSYSDSEIRPMPVVRQSASFQQMEYVCKQALAV</sequence>
<reference evidence="4" key="1">
    <citation type="journal article" date="2019" name="Int. J. Syst. Evol. Microbiol.">
        <title>The Global Catalogue of Microorganisms (GCM) 10K type strain sequencing project: providing services to taxonomists for standard genome sequencing and annotation.</title>
        <authorList>
            <consortium name="The Broad Institute Genomics Platform"/>
            <consortium name="The Broad Institute Genome Sequencing Center for Infectious Disease"/>
            <person name="Wu L."/>
            <person name="Ma J."/>
        </authorList>
    </citation>
    <scope>NUCLEOTIDE SEQUENCE [LARGE SCALE GENOMIC DNA]</scope>
    <source>
        <strain evidence="4">KCTC 42195</strain>
    </source>
</reference>
<feature type="signal peptide" evidence="1">
    <location>
        <begin position="1"/>
        <end position="18"/>
    </location>
</feature>
<feature type="domain" description="Surface-adhesin protein E-like" evidence="2">
    <location>
        <begin position="62"/>
        <end position="164"/>
    </location>
</feature>
<proteinExistence type="predicted"/>
<dbReference type="EMBL" id="JBHRYH010000011">
    <property type="protein sequence ID" value="MFC3625448.1"/>
    <property type="molecule type" value="Genomic_DNA"/>
</dbReference>
<keyword evidence="4" id="KW-1185">Reference proteome</keyword>
<accession>A0ABV7TRT7</accession>
<comment type="caution">
    <text evidence="3">The sequence shown here is derived from an EMBL/GenBank/DDBJ whole genome shotgun (WGS) entry which is preliminary data.</text>
</comment>
<dbReference type="RefSeq" id="WP_390276973.1">
    <property type="nucleotide sequence ID" value="NZ_JBHRYH010000011.1"/>
</dbReference>
<evidence type="ECO:0000313" key="4">
    <source>
        <dbReference type="Proteomes" id="UP001595636"/>
    </source>
</evidence>
<feature type="chain" id="PRO_5046988566" evidence="1">
    <location>
        <begin position="19"/>
        <end position="169"/>
    </location>
</feature>
<keyword evidence="1" id="KW-0732">Signal</keyword>
<dbReference type="Proteomes" id="UP001595636">
    <property type="component" value="Unassembled WGS sequence"/>
</dbReference>
<evidence type="ECO:0000259" key="2">
    <source>
        <dbReference type="Pfam" id="PF16747"/>
    </source>
</evidence>
<evidence type="ECO:0000313" key="3">
    <source>
        <dbReference type="EMBL" id="MFC3625448.1"/>
    </source>
</evidence>
<evidence type="ECO:0000256" key="1">
    <source>
        <dbReference type="SAM" id="SignalP"/>
    </source>
</evidence>
<dbReference type="PROSITE" id="PS51257">
    <property type="entry name" value="PROKAR_LIPOPROTEIN"/>
    <property type="match status" value="1"/>
</dbReference>
<organism evidence="3 4">
    <name type="scientific">Vogesella amnigena</name>
    <dbReference type="NCBI Taxonomy" id="1507449"/>
    <lineage>
        <taxon>Bacteria</taxon>
        <taxon>Pseudomonadati</taxon>
        <taxon>Pseudomonadota</taxon>
        <taxon>Betaproteobacteria</taxon>
        <taxon>Neisseriales</taxon>
        <taxon>Chromobacteriaceae</taxon>
        <taxon>Vogesella</taxon>
    </lineage>
</organism>
<dbReference type="Pfam" id="PF16747">
    <property type="entry name" value="Adhesin_E"/>
    <property type="match status" value="1"/>
</dbReference>
<protein>
    <submittedName>
        <fullName evidence="3">Surface-adhesin E family protein</fullName>
    </submittedName>
</protein>